<dbReference type="InterPro" id="IPR036322">
    <property type="entry name" value="WD40_repeat_dom_sf"/>
</dbReference>
<feature type="region of interest" description="Disordered" evidence="3">
    <location>
        <begin position="653"/>
        <end position="676"/>
    </location>
</feature>
<dbReference type="PANTHER" id="PTHR32215:SF0">
    <property type="entry name" value="CILIA- AND FLAGELLA-ASSOCIATED PROTEIN 57"/>
    <property type="match status" value="1"/>
</dbReference>
<dbReference type="Proteomes" id="UP000232323">
    <property type="component" value="Unassembled WGS sequence"/>
</dbReference>
<dbReference type="InterPro" id="IPR011047">
    <property type="entry name" value="Quinoprotein_ADH-like_sf"/>
</dbReference>
<comment type="caution">
    <text evidence="4">The sequence shown here is derived from an EMBL/GenBank/DDBJ whole genome shotgun (WGS) entry which is preliminary data.</text>
</comment>
<evidence type="ECO:0000313" key="5">
    <source>
        <dbReference type="Proteomes" id="UP000232323"/>
    </source>
</evidence>
<feature type="region of interest" description="Disordered" evidence="3">
    <location>
        <begin position="1652"/>
        <end position="1749"/>
    </location>
</feature>
<reference evidence="4 5" key="1">
    <citation type="submission" date="2017-08" db="EMBL/GenBank/DDBJ databases">
        <title>Acidophilic green algal genome provides insights into adaptation to an acidic environment.</title>
        <authorList>
            <person name="Hirooka S."/>
            <person name="Hirose Y."/>
            <person name="Kanesaki Y."/>
            <person name="Higuchi S."/>
            <person name="Fujiwara T."/>
            <person name="Onuma R."/>
            <person name="Era A."/>
            <person name="Ohbayashi R."/>
            <person name="Uzuka A."/>
            <person name="Nozaki H."/>
            <person name="Yoshikawa H."/>
            <person name="Miyagishima S.Y."/>
        </authorList>
    </citation>
    <scope>NUCLEOTIDE SEQUENCE [LARGE SCALE GENOMIC DNA]</scope>
    <source>
        <strain evidence="4 5">NIES-2499</strain>
    </source>
</reference>
<dbReference type="PROSITE" id="PS50082">
    <property type="entry name" value="WD_REPEATS_2"/>
    <property type="match status" value="1"/>
</dbReference>
<gene>
    <name evidence="4" type="ORF">CEUSTIGMA_g10350.t1</name>
</gene>
<proteinExistence type="predicted"/>
<feature type="region of interest" description="Disordered" evidence="3">
    <location>
        <begin position="1808"/>
        <end position="1856"/>
    </location>
</feature>
<feature type="coiled-coil region" evidence="2">
    <location>
        <begin position="1226"/>
        <end position="1266"/>
    </location>
</feature>
<dbReference type="SMART" id="SM00320">
    <property type="entry name" value="WD40"/>
    <property type="match status" value="4"/>
</dbReference>
<feature type="repeat" description="WD" evidence="1">
    <location>
        <begin position="485"/>
        <end position="525"/>
    </location>
</feature>
<accession>A0A250XIQ6</accession>
<dbReference type="EMBL" id="BEGY01000088">
    <property type="protein sequence ID" value="GAX82923.1"/>
    <property type="molecule type" value="Genomic_DNA"/>
</dbReference>
<dbReference type="SUPFAM" id="SSF50998">
    <property type="entry name" value="Quinoprotein alcohol dehydrogenase-like"/>
    <property type="match status" value="1"/>
</dbReference>
<dbReference type="InterPro" id="IPR052993">
    <property type="entry name" value="CFA-57"/>
</dbReference>
<evidence type="ECO:0000256" key="2">
    <source>
        <dbReference type="SAM" id="Coils"/>
    </source>
</evidence>
<dbReference type="SUPFAM" id="SSF50978">
    <property type="entry name" value="WD40 repeat-like"/>
    <property type="match status" value="1"/>
</dbReference>
<keyword evidence="5" id="KW-1185">Reference proteome</keyword>
<dbReference type="OrthoDB" id="10251741at2759"/>
<feature type="coiled-coil region" evidence="2">
    <location>
        <begin position="1403"/>
        <end position="1430"/>
    </location>
</feature>
<feature type="coiled-coil region" evidence="2">
    <location>
        <begin position="1127"/>
        <end position="1154"/>
    </location>
</feature>
<evidence type="ECO:0000313" key="4">
    <source>
        <dbReference type="EMBL" id="GAX82923.1"/>
    </source>
</evidence>
<feature type="compositionally biased region" description="Polar residues" evidence="3">
    <location>
        <begin position="1661"/>
        <end position="1678"/>
    </location>
</feature>
<dbReference type="Gene3D" id="2.130.10.10">
    <property type="entry name" value="YVTN repeat-like/Quinoprotein amine dehydrogenase"/>
    <property type="match status" value="2"/>
</dbReference>
<feature type="compositionally biased region" description="Low complexity" evidence="3">
    <location>
        <begin position="653"/>
        <end position="668"/>
    </location>
</feature>
<dbReference type="InterPro" id="IPR015943">
    <property type="entry name" value="WD40/YVTN_repeat-like_dom_sf"/>
</dbReference>
<dbReference type="InterPro" id="IPR001680">
    <property type="entry name" value="WD40_rpt"/>
</dbReference>
<feature type="compositionally biased region" description="Basic and acidic residues" evidence="3">
    <location>
        <begin position="1811"/>
        <end position="1831"/>
    </location>
</feature>
<feature type="compositionally biased region" description="Low complexity" evidence="3">
    <location>
        <begin position="1724"/>
        <end position="1743"/>
    </location>
</feature>
<name>A0A250XIQ6_9CHLO</name>
<keyword evidence="2" id="KW-0175">Coiled coil</keyword>
<dbReference type="STRING" id="1157962.A0A250XIQ6"/>
<evidence type="ECO:0000256" key="3">
    <source>
        <dbReference type="SAM" id="MobiDB-lite"/>
    </source>
</evidence>
<dbReference type="PANTHER" id="PTHR32215">
    <property type="entry name" value="CILIA- AND FLAGELLA-ASSOCIATED PROTEIN 57"/>
    <property type="match status" value="1"/>
</dbReference>
<keyword evidence="1" id="KW-0853">WD repeat</keyword>
<feature type="compositionally biased region" description="Low complexity" evidence="3">
    <location>
        <begin position="1835"/>
        <end position="1852"/>
    </location>
</feature>
<dbReference type="Pfam" id="PF00400">
    <property type="entry name" value="WD40"/>
    <property type="match status" value="2"/>
</dbReference>
<organism evidence="4 5">
    <name type="scientific">Chlamydomonas eustigma</name>
    <dbReference type="NCBI Taxonomy" id="1157962"/>
    <lineage>
        <taxon>Eukaryota</taxon>
        <taxon>Viridiplantae</taxon>
        <taxon>Chlorophyta</taxon>
        <taxon>core chlorophytes</taxon>
        <taxon>Chlorophyceae</taxon>
        <taxon>CS clade</taxon>
        <taxon>Chlamydomonadales</taxon>
        <taxon>Chlamydomonadaceae</taxon>
        <taxon>Chlamydomonas</taxon>
    </lineage>
</organism>
<sequence>MSFEDAPPLLVPILSVGVSNVPGAVAVLEKDVIAYVSGHCVATCSVGSSHRVRISEPTSSVRSITAMSTSSDRQWLAVAEFMTGGRGPQITILDATSTCLARKQSLTGPDVFKYIHLSFSEDDKSLIAVGPDDDQKHSIFHVWDLTSSSTTPACSGTVSDEVTKVSIHPKFQANVITQSGEEVILWRKAVASFKRLELHGLHKTPSGTYTDHCWLTDGRLVVATSDKRIFIVEANQVSEEHVLGRSIVCLLSMPGNHLMVSMAKGNMAMYRCNKDGGPMSIATSLSAPESSGTSLDNSILHIAHSMDGNKVAAFPKNGPIFMVDINLALHSLSPEDNKSDLWEEALPSLHSAGITSLSLATKRDFLATASADDLTVRVWQFNPLRLVVTHYCHHSPLTLGMDPWGRELIICYVDCCRCYSIVEGMLMEMASLLLDFSDGKGPVEMPRSSIVKYNPTGHMIALTAGVGGKDIAIFSTLFHKQIALLRGHFTSIKDIAWSEDGLYLVSCSDGEVYTWHMETFSKSQSSNVKSYPSSSVVCTADFSTLIVGEGNQGVRILQTKRALKQPGSISTSGASAFNAAAAVAGSRRGSIAGQYPTGQYPTGGVGEGAVSGGGEALRSSISRAGSRASGGEFRVPNRATIVEQAAKADQDAAATSMAMSVTGSSSPTSRPPSPSMLMRAGKALAMTKSLTLVQGLGSGERRVAIAAGASGTPMSELQASSAAMPAASSDSSDLSTLSIYTSVMSPSRACLALMECTGHWRAIVGAEMLGRARVCTLPPKSNSHFQEYSLHHVEITSMVSHRDGRILFTGDSSGCWKMHALIPFSAAVSPALAMAINQAPAPAAQATPSSSLGNLLTAEGSSTSVAAAMAASAPGGLFGMVPAYGDMVNAIWKLTAELGYTERKKQATQLVSVRMVDLNGLKESVRELKDKMSKAAASSEYKLYQRENEVRREMDGELTHWKSEAEEVQGQLRTALKELNYVKESHLAAEQQLKAEMEEALQVERDAFMTKYAIEIERTNIAETSMEKAKAKFGKKLWEIEEERAAGARAASVRAVELEANVVAAKVEAEKIVKKSQKQMELEARVDFEVNEEEISRVSNAASSAIDTEKTRLEVLLAKFTLQAGLYHKTLKDNEDLMDRNEQLVKEKEILASQSRGLMQELETMKEAWQERDVRQRVMEAELKELMQQNQQAVLFTNLANSRIQDLKDELDPVKMARSMAQETIVKMEELQIKQAEARVKATMEHENLKHRYEVMKAELKQTRIKLDAREDYFKNFTTQLFRTIHTVGHEQWSYVFGRLYKDYVAGKDLANWSKYLPDKSGITKGSAVSVKGFSGFLSSGLPTASSSPSMIIPGGNIVAEKSSVTDSSSSDADRATIVTAASPVPQKGSWSHLALMPNMMQQSEWETQMKELQMHVKHLEKNLAHTKEGRDRSEAAQKLVIQRLVTENMTVIEESNTYKRELRMVREQLDRSLAELQLVKANPSGAQSSGYGAAQLRRAASNTSSISAVSSGSGLHRLAASGIDNGEAAWHELSSSEMQAAAAAARASSSSALRPSTSQGFTAISASLQSSGAQPYPRTIQSGTRIPTILEDGPSRTPAAAAAAAAAAAGTARSGATPHSTTVVTGDMPKGGWWLGDNLFEVPASLSSALSKAPSEASSRPSTTMPAPDTSSATASPFVQPRRPGTSQGGSRLGSRPAFAPATPSNESHPRLGPPLRPPARQASSSDTNSLSSPSSALPGGTAIPASSWEPDAETLVAAESGGRAETAPLVFNGRRAVAGMVNPISPQRRPGTSPATSATLLDMASVTEEDGRPNAKEQDADGAGDHASEDADNAAAVASVPPPQAAAAAATGTGGGGIHAVLKGVSPPIKSTRVLPPAFLNLIQGQVKAPTLTNSIRMSTLGGGFRSFRGRTNNN</sequence>
<protein>
    <submittedName>
        <fullName evidence="4">Uncharacterized protein</fullName>
    </submittedName>
</protein>
<evidence type="ECO:0000256" key="1">
    <source>
        <dbReference type="PROSITE-ProRule" id="PRU00221"/>
    </source>
</evidence>